<sequence>MGNFFKTIIELAKASGVQLAKMIAIEKVTELAVNAVNNNAPSGLGQKIENKIAGSVTPTLNSNNGILLSAYSRLEQDGNKRI</sequence>
<dbReference type="HOGENOM" id="CLU_194610_0_0_5"/>
<organism evidence="1 2">
    <name type="scientific">Rickettsia africae (strain ESF-5)</name>
    <dbReference type="NCBI Taxonomy" id="347255"/>
    <lineage>
        <taxon>Bacteria</taxon>
        <taxon>Pseudomonadati</taxon>
        <taxon>Pseudomonadota</taxon>
        <taxon>Alphaproteobacteria</taxon>
        <taxon>Rickettsiales</taxon>
        <taxon>Rickettsiaceae</taxon>
        <taxon>Rickettsieae</taxon>
        <taxon>Rickettsia</taxon>
        <taxon>spotted fever group</taxon>
    </lineage>
</organism>
<accession>C3PMJ8</accession>
<proteinExistence type="predicted"/>
<protein>
    <submittedName>
        <fullName evidence="1">Uncharacterized protein</fullName>
    </submittedName>
</protein>
<keyword evidence="2" id="KW-1185">Reference proteome</keyword>
<gene>
    <name evidence="1" type="ordered locus">RAF_ORF0191</name>
</gene>
<dbReference type="Proteomes" id="UP000002305">
    <property type="component" value="Chromosome"/>
</dbReference>
<evidence type="ECO:0000313" key="1">
    <source>
        <dbReference type="EMBL" id="ACP53158.1"/>
    </source>
</evidence>
<dbReference type="AlphaFoldDB" id="C3PMJ8"/>
<name>C3PMJ8_RICAE</name>
<evidence type="ECO:0000313" key="2">
    <source>
        <dbReference type="Proteomes" id="UP000002305"/>
    </source>
</evidence>
<dbReference type="EMBL" id="CP001612">
    <property type="protein sequence ID" value="ACP53158.1"/>
    <property type="molecule type" value="Genomic_DNA"/>
</dbReference>
<dbReference type="KEGG" id="raf:RAF_ORF0191"/>
<reference evidence="1 2" key="1">
    <citation type="journal article" date="2009" name="BMC Genomics">
        <title>Analysis of the Rickettsia africae genome reveals that virulence acquisition in Rickettsia species may be explained by genome reduction.</title>
        <authorList>
            <person name="Fournier P.-E."/>
            <person name="El Karkouri K."/>
            <person name="Leroy Q."/>
            <person name="Robert C."/>
            <person name="Giumelli B."/>
            <person name="Renesto P."/>
            <person name="Socolovschi C."/>
            <person name="Parola P."/>
            <person name="Audic S."/>
            <person name="Raoult D."/>
        </authorList>
    </citation>
    <scope>NUCLEOTIDE SEQUENCE [LARGE SCALE GENOMIC DNA]</scope>
    <source>
        <strain evidence="1 2">ESF-5</strain>
    </source>
</reference>